<sequence>MYLVDKRVIRHMGSMPNTTNPLSKTQWAAIDKRVRKVDEDRWISSRYAPSAQRQALTALYALAYELARVRLAVSEETLGLIRFQWWREALTELEEGKTPREHDVCLAIAEQTAAGQLKPAALQRLVDGYEAAFVAEDRSKEPEAWLALIAASMLTSHHDWAEEIRDVAPAYAALRRSETKAFGPHVKPVPKSIRPAVAHYRLRKHYSEKGEPDAVTKRLSILKAIRTGQV</sequence>
<dbReference type="Pfam" id="PF00494">
    <property type="entry name" value="SQS_PSY"/>
    <property type="match status" value="1"/>
</dbReference>
<protein>
    <recommendedName>
        <fullName evidence="3">Phytoene synthase</fullName>
    </recommendedName>
</protein>
<evidence type="ECO:0000313" key="1">
    <source>
        <dbReference type="EMBL" id="HAE28042.1"/>
    </source>
</evidence>
<dbReference type="EMBL" id="DMAN01000288">
    <property type="protein sequence ID" value="HAE28042.1"/>
    <property type="molecule type" value="Genomic_DNA"/>
</dbReference>
<reference evidence="1 2" key="1">
    <citation type="journal article" date="2018" name="Nat. Biotechnol.">
        <title>A standardized bacterial taxonomy based on genome phylogeny substantially revises the tree of life.</title>
        <authorList>
            <person name="Parks D.H."/>
            <person name="Chuvochina M."/>
            <person name="Waite D.W."/>
            <person name="Rinke C."/>
            <person name="Skarshewski A."/>
            <person name="Chaumeil P.A."/>
            <person name="Hugenholtz P."/>
        </authorList>
    </citation>
    <scope>NUCLEOTIDE SEQUENCE [LARGE SCALE GENOMIC DNA]</scope>
    <source>
        <strain evidence="1">UBA8733</strain>
    </source>
</reference>
<gene>
    <name evidence="1" type="ORF">DCG58_12835</name>
</gene>
<dbReference type="SUPFAM" id="SSF48576">
    <property type="entry name" value="Terpenoid synthases"/>
    <property type="match status" value="1"/>
</dbReference>
<dbReference type="AlphaFoldDB" id="A0A3B9H013"/>
<evidence type="ECO:0000313" key="2">
    <source>
        <dbReference type="Proteomes" id="UP000259610"/>
    </source>
</evidence>
<dbReference type="Gene3D" id="1.10.600.10">
    <property type="entry name" value="Farnesyl Diphosphate Synthase"/>
    <property type="match status" value="1"/>
</dbReference>
<accession>A0A3B9H013</accession>
<proteinExistence type="predicted"/>
<evidence type="ECO:0008006" key="3">
    <source>
        <dbReference type="Google" id="ProtNLM"/>
    </source>
</evidence>
<name>A0A3B9H013_9PROT</name>
<dbReference type="InterPro" id="IPR008949">
    <property type="entry name" value="Isoprenoid_synthase_dom_sf"/>
</dbReference>
<dbReference type="Proteomes" id="UP000259610">
    <property type="component" value="Unassembled WGS sequence"/>
</dbReference>
<organism evidence="1 2">
    <name type="scientific">Hyphomonas adhaerens</name>
    <dbReference type="NCBI Taxonomy" id="81029"/>
    <lineage>
        <taxon>Bacteria</taxon>
        <taxon>Pseudomonadati</taxon>
        <taxon>Pseudomonadota</taxon>
        <taxon>Alphaproteobacteria</taxon>
        <taxon>Hyphomonadales</taxon>
        <taxon>Hyphomonadaceae</taxon>
        <taxon>Hyphomonas</taxon>
    </lineage>
</organism>
<dbReference type="InterPro" id="IPR002060">
    <property type="entry name" value="Squ/phyt_synthse"/>
</dbReference>
<comment type="caution">
    <text evidence="1">The sequence shown here is derived from an EMBL/GenBank/DDBJ whole genome shotgun (WGS) entry which is preliminary data.</text>
</comment>